<dbReference type="AlphaFoldDB" id="A0AAD5QGE0"/>
<proteinExistence type="predicted"/>
<comment type="caution">
    <text evidence="1">The sequence shown here is derived from an EMBL/GenBank/DDBJ whole genome shotgun (WGS) entry which is preliminary data.</text>
</comment>
<dbReference type="Proteomes" id="UP001196413">
    <property type="component" value="Unassembled WGS sequence"/>
</dbReference>
<reference evidence="1" key="1">
    <citation type="submission" date="2021-06" db="EMBL/GenBank/DDBJ databases">
        <title>Parelaphostrongylus tenuis whole genome reference sequence.</title>
        <authorList>
            <person name="Garwood T.J."/>
            <person name="Larsen P.A."/>
            <person name="Fountain-Jones N.M."/>
            <person name="Garbe J.R."/>
            <person name="Macchietto M.G."/>
            <person name="Kania S.A."/>
            <person name="Gerhold R.W."/>
            <person name="Richards J.E."/>
            <person name="Wolf T.M."/>
        </authorList>
    </citation>
    <scope>NUCLEOTIDE SEQUENCE</scope>
    <source>
        <strain evidence="1">MNPRO001-30</strain>
        <tissue evidence="1">Meninges</tissue>
    </source>
</reference>
<dbReference type="EMBL" id="JAHQIW010000509">
    <property type="protein sequence ID" value="KAJ1348459.1"/>
    <property type="molecule type" value="Genomic_DNA"/>
</dbReference>
<accession>A0AAD5QGE0</accession>
<evidence type="ECO:0000313" key="2">
    <source>
        <dbReference type="Proteomes" id="UP001196413"/>
    </source>
</evidence>
<evidence type="ECO:0000313" key="1">
    <source>
        <dbReference type="EMBL" id="KAJ1348459.1"/>
    </source>
</evidence>
<organism evidence="1 2">
    <name type="scientific">Parelaphostrongylus tenuis</name>
    <name type="common">Meningeal worm</name>
    <dbReference type="NCBI Taxonomy" id="148309"/>
    <lineage>
        <taxon>Eukaryota</taxon>
        <taxon>Metazoa</taxon>
        <taxon>Ecdysozoa</taxon>
        <taxon>Nematoda</taxon>
        <taxon>Chromadorea</taxon>
        <taxon>Rhabditida</taxon>
        <taxon>Rhabditina</taxon>
        <taxon>Rhabditomorpha</taxon>
        <taxon>Strongyloidea</taxon>
        <taxon>Metastrongylidae</taxon>
        <taxon>Parelaphostrongylus</taxon>
    </lineage>
</organism>
<sequence length="194" mass="21431">MEIGWRQICESANNLGVINPNRSISSLFYRQVVALHCHEANYLATAGGVNDAKLHSPVSDNIAQRILPYKEMGESNDIVLLGRPKGRKRRSTVAIATTDLMKSLRIVKFRKILYAVLFMTRGHRGGVVVMLVAAQSEPYHLALAGGQQGTSYGTSQPGYPRKLQGDELIQYSTTFKKMTKNTLNARITGIRGVI</sequence>
<keyword evidence="2" id="KW-1185">Reference proteome</keyword>
<name>A0AAD5QGE0_PARTN</name>
<gene>
    <name evidence="1" type="ORF">KIN20_003760</name>
</gene>
<protein>
    <submittedName>
        <fullName evidence="1">Uncharacterized protein</fullName>
    </submittedName>
</protein>